<gene>
    <name evidence="1" type="ORF">ABIE13_003780</name>
</gene>
<dbReference type="Proteomes" id="UP001549320">
    <property type="component" value="Unassembled WGS sequence"/>
</dbReference>
<dbReference type="Gene3D" id="2.40.10.10">
    <property type="entry name" value="Trypsin-like serine proteases"/>
    <property type="match status" value="1"/>
</dbReference>
<comment type="caution">
    <text evidence="1">The sequence shown here is derived from an EMBL/GenBank/DDBJ whole genome shotgun (WGS) entry which is preliminary data.</text>
</comment>
<evidence type="ECO:0008006" key="3">
    <source>
        <dbReference type="Google" id="ProtNLM"/>
    </source>
</evidence>
<protein>
    <recommendedName>
        <fullName evidence="3">Serine protease</fullName>
    </recommendedName>
</protein>
<keyword evidence="2" id="KW-1185">Reference proteome</keyword>
<evidence type="ECO:0000313" key="2">
    <source>
        <dbReference type="Proteomes" id="UP001549320"/>
    </source>
</evidence>
<name>A0ABV2QCA8_9BURK</name>
<organism evidence="1 2">
    <name type="scientific">Ottowia thiooxydans</name>
    <dbReference type="NCBI Taxonomy" id="219182"/>
    <lineage>
        <taxon>Bacteria</taxon>
        <taxon>Pseudomonadati</taxon>
        <taxon>Pseudomonadota</taxon>
        <taxon>Betaproteobacteria</taxon>
        <taxon>Burkholderiales</taxon>
        <taxon>Comamonadaceae</taxon>
        <taxon>Ottowia</taxon>
    </lineage>
</organism>
<reference evidence="1 2" key="1">
    <citation type="submission" date="2024-06" db="EMBL/GenBank/DDBJ databases">
        <title>Sorghum-associated microbial communities from plants grown in Nebraska, USA.</title>
        <authorList>
            <person name="Schachtman D."/>
        </authorList>
    </citation>
    <scope>NUCLEOTIDE SEQUENCE [LARGE SCALE GENOMIC DNA]</scope>
    <source>
        <strain evidence="1 2">2709</strain>
    </source>
</reference>
<dbReference type="SUPFAM" id="SSF50494">
    <property type="entry name" value="Trypsin-like serine proteases"/>
    <property type="match status" value="1"/>
</dbReference>
<dbReference type="EMBL" id="JBEPSH010000007">
    <property type="protein sequence ID" value="MET4578664.1"/>
    <property type="molecule type" value="Genomic_DNA"/>
</dbReference>
<sequence>MPSLDVTQDFSKVLQTEIVEDPGPQVPIGTSLIFEAGLITTNQWERATWLRNWHVFSGMLLAIHFAGADGHTVDGSAVVVGPGIALCAKHVVEPHLEGLLSGQIACLATGASEEGLQAWRISKVNEVPNTDLYIIGLTLASNVPKSGTFHQAVVSARIPEVGESLTLCGFRLDHTEAEIAGQSMVLHFAGNLLCCRGEVSQVFPQGRDRAMLPWPSVEVRCPAWGGMSGGPVFNTSGQLVGLVCSSFSDEEDSGPAYVSLLGPALTQGFSGGWPIEMSDGSSNLTDLSTRGVVTLV</sequence>
<dbReference type="Pfam" id="PF13365">
    <property type="entry name" value="Trypsin_2"/>
    <property type="match status" value="1"/>
</dbReference>
<dbReference type="InterPro" id="IPR043504">
    <property type="entry name" value="Peptidase_S1_PA_chymotrypsin"/>
</dbReference>
<dbReference type="InterPro" id="IPR009003">
    <property type="entry name" value="Peptidase_S1_PA"/>
</dbReference>
<accession>A0ABV2QCA8</accession>
<evidence type="ECO:0000313" key="1">
    <source>
        <dbReference type="EMBL" id="MET4578664.1"/>
    </source>
</evidence>
<proteinExistence type="predicted"/>